<dbReference type="Gene3D" id="1.10.510.10">
    <property type="entry name" value="Transferase(Phosphotransferase) domain 1"/>
    <property type="match status" value="1"/>
</dbReference>
<evidence type="ECO:0000256" key="1">
    <source>
        <dbReference type="SAM" id="MobiDB-lite"/>
    </source>
</evidence>
<proteinExistence type="predicted"/>
<feature type="region of interest" description="Disordered" evidence="1">
    <location>
        <begin position="268"/>
        <end position="287"/>
    </location>
</feature>
<evidence type="ECO:0000313" key="3">
    <source>
        <dbReference type="EMBL" id="RCW63033.1"/>
    </source>
</evidence>
<dbReference type="Proteomes" id="UP000252585">
    <property type="component" value="Unassembled WGS sequence"/>
</dbReference>
<dbReference type="PANTHER" id="PTHR44167:SF24">
    <property type="entry name" value="SERINE_THREONINE-PROTEIN KINASE CHK2"/>
    <property type="match status" value="1"/>
</dbReference>
<gene>
    <name evidence="3" type="ORF">DFR57_12013</name>
</gene>
<keyword evidence="3" id="KW-0808">Transferase</keyword>
<dbReference type="PANTHER" id="PTHR44167">
    <property type="entry name" value="OVARIAN-SPECIFIC SERINE/THREONINE-PROTEIN KINASE LOK-RELATED"/>
    <property type="match status" value="1"/>
</dbReference>
<dbReference type="PROSITE" id="PS50011">
    <property type="entry name" value="PROTEIN_KINASE_DOM"/>
    <property type="match status" value="1"/>
</dbReference>
<sequence>MTTKMWKKSAFKLDIGQVVVGKWHKNVYQVQKKLGEGAIGAVYLCSSKGRLVALKGSDQTASIMSEVNRLKALKRGQGHSLGPAFIDVDDLEDSRGVCYSFYAMEYIDGISLDNFIRIRGFDWLDPFIHQFSNQLSHLHQAGWVLGDIKIENILVTKKPHRLRWIDVGGMTEIGRSMKEYSEFYDRAYWHLGSRRAEPSYDIFAFAMVIIRLYYPKGFERSDHPKKKLLEKINQAPVPEYRKQLLKHMVQGDFKQMGEVKDMILNLPTQQTRRSQSSRTNAKRKNSTYSKDIQPHYPWLEVSSIVGWLLITSYLNLTF</sequence>
<dbReference type="RefSeq" id="WP_114354350.1">
    <property type="nucleotide sequence ID" value="NZ_QPJJ01000020.1"/>
</dbReference>
<protein>
    <submittedName>
        <fullName evidence="3">Serine/threonine-protein kinase</fullName>
    </submittedName>
</protein>
<dbReference type="OrthoDB" id="583109at2"/>
<feature type="domain" description="Protein kinase" evidence="2">
    <location>
        <begin position="28"/>
        <end position="299"/>
    </location>
</feature>
<dbReference type="GO" id="GO:0004672">
    <property type="term" value="F:protein kinase activity"/>
    <property type="evidence" value="ECO:0007669"/>
    <property type="project" value="InterPro"/>
</dbReference>
<evidence type="ECO:0000313" key="4">
    <source>
        <dbReference type="Proteomes" id="UP000252585"/>
    </source>
</evidence>
<keyword evidence="4" id="KW-1185">Reference proteome</keyword>
<dbReference type="Pfam" id="PF00069">
    <property type="entry name" value="Pkinase"/>
    <property type="match status" value="1"/>
</dbReference>
<organism evidence="3 4">
    <name type="scientific">Saliterribacillus persicus</name>
    <dbReference type="NCBI Taxonomy" id="930114"/>
    <lineage>
        <taxon>Bacteria</taxon>
        <taxon>Bacillati</taxon>
        <taxon>Bacillota</taxon>
        <taxon>Bacilli</taxon>
        <taxon>Bacillales</taxon>
        <taxon>Bacillaceae</taxon>
        <taxon>Saliterribacillus</taxon>
    </lineage>
</organism>
<dbReference type="AlphaFoldDB" id="A0A368X518"/>
<dbReference type="SUPFAM" id="SSF56112">
    <property type="entry name" value="Protein kinase-like (PK-like)"/>
    <property type="match status" value="1"/>
</dbReference>
<dbReference type="InterPro" id="IPR000719">
    <property type="entry name" value="Prot_kinase_dom"/>
</dbReference>
<reference evidence="3 4" key="1">
    <citation type="submission" date="2018-07" db="EMBL/GenBank/DDBJ databases">
        <title>Genomic Encyclopedia of Type Strains, Phase IV (KMG-IV): sequencing the most valuable type-strain genomes for metagenomic binning, comparative biology and taxonomic classification.</title>
        <authorList>
            <person name="Goeker M."/>
        </authorList>
    </citation>
    <scope>NUCLEOTIDE SEQUENCE [LARGE SCALE GENOMIC DNA]</scope>
    <source>
        <strain evidence="3 4">DSM 27696</strain>
    </source>
</reference>
<feature type="compositionally biased region" description="Low complexity" evidence="1">
    <location>
        <begin position="268"/>
        <end position="279"/>
    </location>
</feature>
<dbReference type="SMART" id="SM00220">
    <property type="entry name" value="S_TKc"/>
    <property type="match status" value="1"/>
</dbReference>
<comment type="caution">
    <text evidence="3">The sequence shown here is derived from an EMBL/GenBank/DDBJ whole genome shotgun (WGS) entry which is preliminary data.</text>
</comment>
<dbReference type="InterPro" id="IPR011009">
    <property type="entry name" value="Kinase-like_dom_sf"/>
</dbReference>
<dbReference type="EMBL" id="QPJJ01000020">
    <property type="protein sequence ID" value="RCW63033.1"/>
    <property type="molecule type" value="Genomic_DNA"/>
</dbReference>
<dbReference type="GO" id="GO:0005524">
    <property type="term" value="F:ATP binding"/>
    <property type="evidence" value="ECO:0007669"/>
    <property type="project" value="InterPro"/>
</dbReference>
<keyword evidence="3" id="KW-0418">Kinase</keyword>
<accession>A0A368X518</accession>
<evidence type="ECO:0000259" key="2">
    <source>
        <dbReference type="PROSITE" id="PS50011"/>
    </source>
</evidence>
<name>A0A368X518_9BACI</name>